<dbReference type="OrthoDB" id="2658377at2"/>
<evidence type="ECO:0000313" key="5">
    <source>
        <dbReference type="EMBL" id="RRJ63242.1"/>
    </source>
</evidence>
<evidence type="ECO:0000256" key="1">
    <source>
        <dbReference type="ARBA" id="ARBA00022729"/>
    </source>
</evidence>
<dbReference type="AlphaFoldDB" id="A0A3P3TYP4"/>
<dbReference type="PROSITE" id="PS51257">
    <property type="entry name" value="PROKAR_LIPOPROTEIN"/>
    <property type="match status" value="1"/>
</dbReference>
<accession>A0A3P3TYP4</accession>
<evidence type="ECO:0000256" key="3">
    <source>
        <dbReference type="SAM" id="SignalP"/>
    </source>
</evidence>
<gene>
    <name evidence="5" type="ORF">EHV15_10165</name>
</gene>
<feature type="chain" id="PRO_5018323736" evidence="3">
    <location>
        <begin position="30"/>
        <end position="206"/>
    </location>
</feature>
<comment type="caution">
    <text evidence="5">The sequence shown here is derived from an EMBL/GenBank/DDBJ whole genome shotgun (WGS) entry which is preliminary data.</text>
</comment>
<dbReference type="Proteomes" id="UP000267017">
    <property type="component" value="Unassembled WGS sequence"/>
</dbReference>
<protein>
    <submittedName>
        <fullName evidence="5">DUF4352 domain-containing protein</fullName>
    </submittedName>
</protein>
<name>A0A3P3TYP4_9BACL</name>
<keyword evidence="6" id="KW-1185">Reference proteome</keyword>
<dbReference type="Pfam" id="PF11611">
    <property type="entry name" value="DUF4352"/>
    <property type="match status" value="1"/>
</dbReference>
<reference evidence="5 6" key="1">
    <citation type="submission" date="2018-11" db="EMBL/GenBank/DDBJ databases">
        <title>Genome sequencing of Paenibacillus sp. KCOM 3021 (= ChDC PVNT-B20).</title>
        <authorList>
            <person name="Kook J.-K."/>
            <person name="Park S.-N."/>
            <person name="Lim Y.K."/>
        </authorList>
    </citation>
    <scope>NUCLEOTIDE SEQUENCE [LARGE SCALE GENOMIC DNA]</scope>
    <source>
        <strain evidence="5 6">KCOM 3021</strain>
    </source>
</reference>
<feature type="signal peptide" evidence="3">
    <location>
        <begin position="1"/>
        <end position="29"/>
    </location>
</feature>
<dbReference type="InterPro" id="IPR029051">
    <property type="entry name" value="DUF4352"/>
</dbReference>
<evidence type="ECO:0000313" key="6">
    <source>
        <dbReference type="Proteomes" id="UP000267017"/>
    </source>
</evidence>
<dbReference type="Gene3D" id="2.60.40.1240">
    <property type="match status" value="1"/>
</dbReference>
<proteinExistence type="predicted"/>
<keyword evidence="1 3" id="KW-0732">Signal</keyword>
<evidence type="ECO:0000256" key="2">
    <source>
        <dbReference type="SAM" id="MobiDB-lite"/>
    </source>
</evidence>
<organism evidence="5 6">
    <name type="scientific">Paenibacillus oralis</name>
    <dbReference type="NCBI Taxonomy" id="2490856"/>
    <lineage>
        <taxon>Bacteria</taxon>
        <taxon>Bacillati</taxon>
        <taxon>Bacillota</taxon>
        <taxon>Bacilli</taxon>
        <taxon>Bacillales</taxon>
        <taxon>Paenibacillaceae</taxon>
        <taxon>Paenibacillus</taxon>
    </lineage>
</organism>
<evidence type="ECO:0000259" key="4">
    <source>
        <dbReference type="Pfam" id="PF11611"/>
    </source>
</evidence>
<dbReference type="RefSeq" id="WP_128631085.1">
    <property type="nucleotide sequence ID" value="NZ_RRCN01000001.1"/>
</dbReference>
<sequence length="206" mass="22404">MRKTSLGMLLLALLLLVTACGGTASTAPASTGTQNANNSVKDQGAAENVNNEQTGDADTAEPAKEPEEPKEVAYKVGDKFNLGNWEVVLDSFEFNQKVSDEYFSSSADEGNKFLILNYTVTNEGTEADNFTSMIGGVEMKAIFKDKYEYTYTITMIDKDLSKESVKPLSSKTGFVVMEVPDEVAKSEDGLILNLAKDKDKATINLR</sequence>
<feature type="compositionally biased region" description="Basic and acidic residues" evidence="2">
    <location>
        <begin position="61"/>
        <end position="70"/>
    </location>
</feature>
<feature type="region of interest" description="Disordered" evidence="2">
    <location>
        <begin position="48"/>
        <end position="70"/>
    </location>
</feature>
<dbReference type="EMBL" id="RRCN01000001">
    <property type="protein sequence ID" value="RRJ63242.1"/>
    <property type="molecule type" value="Genomic_DNA"/>
</dbReference>
<dbReference type="InterPro" id="IPR029050">
    <property type="entry name" value="Immunoprotect_excell_Ig-like"/>
</dbReference>
<feature type="domain" description="DUF4352" evidence="4">
    <location>
        <begin position="74"/>
        <end position="183"/>
    </location>
</feature>